<comment type="caution">
    <text evidence="1">The sequence shown here is derived from an EMBL/GenBank/DDBJ whole genome shotgun (WGS) entry which is preliminary data.</text>
</comment>
<organism evidence="1 2">
    <name type="scientific">Perilla frutescens var. hirtella</name>
    <name type="common">Perilla citriodora</name>
    <name type="synonym">Perilla setoyensis</name>
    <dbReference type="NCBI Taxonomy" id="608512"/>
    <lineage>
        <taxon>Eukaryota</taxon>
        <taxon>Viridiplantae</taxon>
        <taxon>Streptophyta</taxon>
        <taxon>Embryophyta</taxon>
        <taxon>Tracheophyta</taxon>
        <taxon>Spermatophyta</taxon>
        <taxon>Magnoliopsida</taxon>
        <taxon>eudicotyledons</taxon>
        <taxon>Gunneridae</taxon>
        <taxon>Pentapetalae</taxon>
        <taxon>asterids</taxon>
        <taxon>lamiids</taxon>
        <taxon>Lamiales</taxon>
        <taxon>Lamiaceae</taxon>
        <taxon>Nepetoideae</taxon>
        <taxon>Elsholtzieae</taxon>
        <taxon>Perilla</taxon>
    </lineage>
</organism>
<accession>A0AAD4IYG0</accession>
<dbReference type="Pfam" id="PF06219">
    <property type="entry name" value="DUF1005"/>
    <property type="match status" value="1"/>
</dbReference>
<evidence type="ECO:0000313" key="1">
    <source>
        <dbReference type="EMBL" id="KAH6823485.1"/>
    </source>
</evidence>
<dbReference type="AlphaFoldDB" id="A0AAD4IYG0"/>
<dbReference type="PANTHER" id="PTHR31317">
    <property type="entry name" value="OS08G0163500 PROTEIN"/>
    <property type="match status" value="1"/>
</dbReference>
<dbReference type="InterPro" id="IPR010410">
    <property type="entry name" value="DUF1005"/>
</dbReference>
<reference evidence="1 2" key="1">
    <citation type="journal article" date="2021" name="Nat. Commun.">
        <title>Incipient diploidization of the medicinal plant Perilla within 10,000 years.</title>
        <authorList>
            <person name="Zhang Y."/>
            <person name="Shen Q."/>
            <person name="Leng L."/>
            <person name="Zhang D."/>
            <person name="Chen S."/>
            <person name="Shi Y."/>
            <person name="Ning Z."/>
            <person name="Chen S."/>
        </authorList>
    </citation>
    <scope>NUCLEOTIDE SEQUENCE [LARGE SCALE GENOMIC DNA]</scope>
    <source>
        <strain evidence="2">cv. PC099</strain>
    </source>
</reference>
<sequence>MNKHTEALPAAAPSTNSPSLPTVSRLLPHLHFLMISTCDLHPLKSTCKVHGCFALNKADLEKQAEKSTKFSSLKIEIHRRSGRGSAGCGFISGGKLVGCAVVQLDLKGILENMGKCVIQNGWVLLGGSDVKLHLNVRAEPDPRFVFLFYGEPEYSPQEFWGADLEIELLQQQLRVWNINSGTISLVENLKVKLFEKLEQFLVDLDLEYKDLASVPIKVDESTNQGSAPDSASTTTHEASIHEFAEAVRAYKVIFLHSEPQLSNLGQDLVKKHFKAIHQQIMKQVRSVDLLDASMIYLVLNSITLGGRIVALMVPWVWL</sequence>
<dbReference type="PANTHER" id="PTHR31317:SF21">
    <property type="entry name" value="FORMIN-LIKE PROTEIN 18"/>
    <property type="match status" value="1"/>
</dbReference>
<dbReference type="EMBL" id="SDAM02000809">
    <property type="protein sequence ID" value="KAH6823485.1"/>
    <property type="molecule type" value="Genomic_DNA"/>
</dbReference>
<dbReference type="Proteomes" id="UP001190926">
    <property type="component" value="Unassembled WGS sequence"/>
</dbReference>
<evidence type="ECO:0000313" key="2">
    <source>
        <dbReference type="Proteomes" id="UP001190926"/>
    </source>
</evidence>
<gene>
    <name evidence="1" type="ORF">C2S53_008911</name>
</gene>
<proteinExistence type="predicted"/>
<name>A0AAD4IYG0_PERFH</name>
<keyword evidence="2" id="KW-1185">Reference proteome</keyword>
<protein>
    <submittedName>
        <fullName evidence="1">Uncharacterized protein</fullName>
    </submittedName>
</protein>